<keyword evidence="8" id="KW-1185">Reference proteome</keyword>
<dbReference type="CDD" id="cd02143">
    <property type="entry name" value="nitroreductase_FeS-like"/>
    <property type="match status" value="1"/>
</dbReference>
<dbReference type="PROSITE" id="PS51379">
    <property type="entry name" value="4FE4S_FER_2"/>
    <property type="match status" value="2"/>
</dbReference>
<dbReference type="Pfam" id="PF00881">
    <property type="entry name" value="Nitroreductase"/>
    <property type="match status" value="1"/>
</dbReference>
<dbReference type="STRING" id="1121393.SAMN02745216_04877"/>
<keyword evidence="4" id="KW-0408">Iron</keyword>
<reference evidence="8" key="1">
    <citation type="submission" date="2016-11" db="EMBL/GenBank/DDBJ databases">
        <authorList>
            <person name="Varghese N."/>
            <person name="Submissions S."/>
        </authorList>
    </citation>
    <scope>NUCLEOTIDE SEQUENCE [LARGE SCALE GENOMIC DNA]</scope>
    <source>
        <strain evidence="8">DSM 16219</strain>
    </source>
</reference>
<proteinExistence type="inferred from homology"/>
<keyword evidence="3" id="KW-0560">Oxidoreductase</keyword>
<dbReference type="OrthoDB" id="9798098at2"/>
<evidence type="ECO:0000313" key="8">
    <source>
        <dbReference type="Proteomes" id="UP000183994"/>
    </source>
</evidence>
<evidence type="ECO:0000256" key="1">
    <source>
        <dbReference type="ARBA" id="ARBA00007118"/>
    </source>
</evidence>
<dbReference type="Gene3D" id="3.40.109.10">
    <property type="entry name" value="NADH Oxidase"/>
    <property type="match status" value="1"/>
</dbReference>
<dbReference type="InterPro" id="IPR029479">
    <property type="entry name" value="Nitroreductase"/>
</dbReference>
<feature type="domain" description="4Fe-4S ferredoxin-type" evidence="6">
    <location>
        <begin position="32"/>
        <end position="61"/>
    </location>
</feature>
<dbReference type="InterPro" id="IPR017896">
    <property type="entry name" value="4Fe4S_Fe-S-bd"/>
</dbReference>
<dbReference type="SUPFAM" id="SSF54862">
    <property type="entry name" value="4Fe-4S ferredoxins"/>
    <property type="match status" value="1"/>
</dbReference>
<dbReference type="PANTHER" id="PTHR43673">
    <property type="entry name" value="NAD(P)H NITROREDUCTASE YDGI-RELATED"/>
    <property type="match status" value="1"/>
</dbReference>
<feature type="domain" description="4Fe-4S ferredoxin-type" evidence="6">
    <location>
        <begin position="2"/>
        <end position="31"/>
    </location>
</feature>
<evidence type="ECO:0000256" key="2">
    <source>
        <dbReference type="ARBA" id="ARBA00022723"/>
    </source>
</evidence>
<sequence>MIEIRRLEDKCNHCMMCVRECTSGVFRNVGGKCMVVDPLACNLCSHCAAICPQSAIVHSGLDQTQIAAAQAKLIDPEAYAEIARTRRSVRAYKDKPVPRDVLEKILDLAKYSPTASNTQNVEYTVVGDRALIKSIADRIFSYGARFADWTQTRKGKLAFGALNLVAPKANLGRYVEGMDYYKEQAANGKDLILHNAPALMLIHAPAKAPFACDNCNIAAANITNYAHALGLGTCYIGFLTLTLKLNKGMRRELGIPQGNKVFVSLVMGWPEYKFKRVTARKEPSVTWIGAD</sequence>
<comment type="similarity">
    <text evidence="1">Belongs to the nitroreductase family.</text>
</comment>
<dbReference type="RefSeq" id="WP_073478858.1">
    <property type="nucleotide sequence ID" value="NZ_FQZU01000054.1"/>
</dbReference>
<dbReference type="PROSITE" id="PS00198">
    <property type="entry name" value="4FE4S_FER_1"/>
    <property type="match status" value="1"/>
</dbReference>
<evidence type="ECO:0000256" key="4">
    <source>
        <dbReference type="ARBA" id="ARBA00023004"/>
    </source>
</evidence>
<name>A0A1M6YZW6_9BACT</name>
<evidence type="ECO:0000256" key="3">
    <source>
        <dbReference type="ARBA" id="ARBA00023002"/>
    </source>
</evidence>
<evidence type="ECO:0000313" key="7">
    <source>
        <dbReference type="EMBL" id="SHL23844.1"/>
    </source>
</evidence>
<dbReference type="Proteomes" id="UP000183994">
    <property type="component" value="Unassembled WGS sequence"/>
</dbReference>
<dbReference type="InterPro" id="IPR000415">
    <property type="entry name" value="Nitroreductase-like"/>
</dbReference>
<protein>
    <submittedName>
        <fullName evidence="7">Nitroreductase</fullName>
    </submittedName>
</protein>
<keyword evidence="5" id="KW-0411">Iron-sulfur</keyword>
<dbReference type="Gene3D" id="3.30.70.20">
    <property type="match status" value="1"/>
</dbReference>
<accession>A0A1M6YZW6</accession>
<dbReference type="GO" id="GO:0051536">
    <property type="term" value="F:iron-sulfur cluster binding"/>
    <property type="evidence" value="ECO:0007669"/>
    <property type="project" value="UniProtKB-KW"/>
</dbReference>
<evidence type="ECO:0000256" key="5">
    <source>
        <dbReference type="ARBA" id="ARBA00023014"/>
    </source>
</evidence>
<dbReference type="GO" id="GO:0016491">
    <property type="term" value="F:oxidoreductase activity"/>
    <property type="evidence" value="ECO:0007669"/>
    <property type="project" value="UniProtKB-KW"/>
</dbReference>
<keyword evidence="2" id="KW-0479">Metal-binding</keyword>
<dbReference type="InterPro" id="IPR017900">
    <property type="entry name" value="4Fe4S_Fe_S_CS"/>
</dbReference>
<dbReference type="GO" id="GO:0046872">
    <property type="term" value="F:metal ion binding"/>
    <property type="evidence" value="ECO:0007669"/>
    <property type="project" value="UniProtKB-KW"/>
</dbReference>
<organism evidence="7 8">
    <name type="scientific">Desulfatibacillum alkenivorans DSM 16219</name>
    <dbReference type="NCBI Taxonomy" id="1121393"/>
    <lineage>
        <taxon>Bacteria</taxon>
        <taxon>Pseudomonadati</taxon>
        <taxon>Thermodesulfobacteriota</taxon>
        <taxon>Desulfobacteria</taxon>
        <taxon>Desulfobacterales</taxon>
        <taxon>Desulfatibacillaceae</taxon>
        <taxon>Desulfatibacillum</taxon>
    </lineage>
</organism>
<dbReference type="SUPFAM" id="SSF55469">
    <property type="entry name" value="FMN-dependent nitroreductase-like"/>
    <property type="match status" value="1"/>
</dbReference>
<dbReference type="AlphaFoldDB" id="A0A1M6YZW6"/>
<dbReference type="PANTHER" id="PTHR43673:SF10">
    <property type="entry name" value="NADH DEHYDROGENASE_NAD(P)H NITROREDUCTASE XCC3605-RELATED"/>
    <property type="match status" value="1"/>
</dbReference>
<evidence type="ECO:0000259" key="6">
    <source>
        <dbReference type="PROSITE" id="PS51379"/>
    </source>
</evidence>
<dbReference type="EMBL" id="FQZU01000054">
    <property type="protein sequence ID" value="SHL23844.1"/>
    <property type="molecule type" value="Genomic_DNA"/>
</dbReference>
<gene>
    <name evidence="7" type="ORF">SAMN02745216_04877</name>
</gene>